<dbReference type="STRING" id="263852.SAMN02745116_00909"/>
<dbReference type="EMBL" id="FUXI01000008">
    <property type="protein sequence ID" value="SJZ61496.1"/>
    <property type="molecule type" value="Genomic_DNA"/>
</dbReference>
<name>A0A1T4M3Q0_9ENTE</name>
<evidence type="ECO:0000313" key="3">
    <source>
        <dbReference type="Proteomes" id="UP000190328"/>
    </source>
</evidence>
<evidence type="ECO:0000259" key="1">
    <source>
        <dbReference type="Pfam" id="PF22548"/>
    </source>
</evidence>
<sequence>MSEYILLKNNRKVKIVEYIRNLATNHQDLIVQESSGEKYVVSKVQLDELRVKEKFTKNEKLALFMRYFQGRKDVFAKRWNNGKGYSPYCAIEWNMAAHCPKTVNSKFKCEDCSVRQFVPFTSENVREHITKDEKYFYGIYPLLADDTTHLLVLDFDKEFAREEAQSVIASCKNFGVQPLIECSQSGKGIHVWLFFSQAIPAHLARKLGFYLLTFAMTLSEKMNFTAYDRMIPAQDRHLKKGFGNLIALPLKYQNVQNGALLF</sequence>
<dbReference type="OrthoDB" id="9802848at2"/>
<organism evidence="2 3">
    <name type="scientific">Pilibacter termitis</name>
    <dbReference type="NCBI Taxonomy" id="263852"/>
    <lineage>
        <taxon>Bacteria</taxon>
        <taxon>Bacillati</taxon>
        <taxon>Bacillota</taxon>
        <taxon>Bacilli</taxon>
        <taxon>Lactobacillales</taxon>
        <taxon>Enterococcaceae</taxon>
        <taxon>Pilibacter</taxon>
    </lineage>
</organism>
<dbReference type="Proteomes" id="UP000190328">
    <property type="component" value="Unassembled WGS sequence"/>
</dbReference>
<reference evidence="2 3" key="1">
    <citation type="submission" date="2017-02" db="EMBL/GenBank/DDBJ databases">
        <authorList>
            <person name="Peterson S.W."/>
        </authorList>
    </citation>
    <scope>NUCLEOTIDE SEQUENCE [LARGE SCALE GENOMIC DNA]</scope>
    <source>
        <strain evidence="2 3">ATCC BAA-1030</strain>
    </source>
</reference>
<proteinExistence type="predicted"/>
<keyword evidence="3" id="KW-1185">Reference proteome</keyword>
<protein>
    <recommendedName>
        <fullName evidence="1">TOTE conflict system primase domain-containing protein</fullName>
    </recommendedName>
</protein>
<evidence type="ECO:0000313" key="2">
    <source>
        <dbReference type="EMBL" id="SJZ61496.1"/>
    </source>
</evidence>
<feature type="domain" description="TOTE conflict system primase" evidence="1">
    <location>
        <begin position="59"/>
        <end position="262"/>
    </location>
</feature>
<dbReference type="RefSeq" id="WP_078806841.1">
    <property type="nucleotide sequence ID" value="NZ_FUXI01000008.1"/>
</dbReference>
<gene>
    <name evidence="2" type="ORF">SAMN02745116_00909</name>
</gene>
<accession>A0A1T4M3Q0</accession>
<dbReference type="Pfam" id="PF22548">
    <property type="entry name" value="AEP-TOTE"/>
    <property type="match status" value="1"/>
</dbReference>
<dbReference type="AlphaFoldDB" id="A0A1T4M3Q0"/>
<dbReference type="InterPro" id="IPR054347">
    <property type="entry name" value="TOTE_primase"/>
</dbReference>